<dbReference type="InterPro" id="IPR013767">
    <property type="entry name" value="PAS_fold"/>
</dbReference>
<dbReference type="SUPFAM" id="SSF55785">
    <property type="entry name" value="PYP-like sensor domain (PAS domain)"/>
    <property type="match status" value="1"/>
</dbReference>
<accession>A0ABW8GJI4</accession>
<dbReference type="Pfam" id="PF00672">
    <property type="entry name" value="HAMP"/>
    <property type="match status" value="1"/>
</dbReference>
<keyword evidence="6" id="KW-0547">Nucleotide-binding</keyword>
<evidence type="ECO:0000256" key="4">
    <source>
        <dbReference type="ARBA" id="ARBA00022553"/>
    </source>
</evidence>
<dbReference type="Pfam" id="PF00989">
    <property type="entry name" value="PAS"/>
    <property type="match status" value="1"/>
</dbReference>
<feature type="domain" description="Histidine kinase" evidence="11">
    <location>
        <begin position="372"/>
        <end position="570"/>
    </location>
</feature>
<dbReference type="InterPro" id="IPR035965">
    <property type="entry name" value="PAS-like_dom_sf"/>
</dbReference>
<feature type="domain" description="PAC" evidence="13">
    <location>
        <begin position="298"/>
        <end position="351"/>
    </location>
</feature>
<evidence type="ECO:0000256" key="6">
    <source>
        <dbReference type="ARBA" id="ARBA00022741"/>
    </source>
</evidence>
<evidence type="ECO:0000256" key="5">
    <source>
        <dbReference type="ARBA" id="ARBA00022679"/>
    </source>
</evidence>
<dbReference type="InterPro" id="IPR001610">
    <property type="entry name" value="PAC"/>
</dbReference>
<evidence type="ECO:0000256" key="7">
    <source>
        <dbReference type="ARBA" id="ARBA00022777"/>
    </source>
</evidence>
<dbReference type="PROSITE" id="PS50885">
    <property type="entry name" value="HAMP"/>
    <property type="match status" value="1"/>
</dbReference>
<dbReference type="Gene3D" id="6.10.340.10">
    <property type="match status" value="1"/>
</dbReference>
<evidence type="ECO:0000256" key="2">
    <source>
        <dbReference type="ARBA" id="ARBA00004370"/>
    </source>
</evidence>
<keyword evidence="10" id="KW-0812">Transmembrane</keyword>
<dbReference type="InterPro" id="IPR003594">
    <property type="entry name" value="HATPase_dom"/>
</dbReference>
<dbReference type="Pfam" id="PF02518">
    <property type="entry name" value="HATPase_c"/>
    <property type="match status" value="1"/>
</dbReference>
<keyword evidence="4" id="KW-0597">Phosphoprotein</keyword>
<evidence type="ECO:0000256" key="10">
    <source>
        <dbReference type="SAM" id="Phobius"/>
    </source>
</evidence>
<keyword evidence="8" id="KW-0067">ATP-binding</keyword>
<dbReference type="Gene3D" id="1.20.5.1930">
    <property type="match status" value="1"/>
</dbReference>
<evidence type="ECO:0000256" key="1">
    <source>
        <dbReference type="ARBA" id="ARBA00000085"/>
    </source>
</evidence>
<dbReference type="PANTHER" id="PTHR24421">
    <property type="entry name" value="NITRATE/NITRITE SENSOR PROTEIN NARX-RELATED"/>
    <property type="match status" value="1"/>
</dbReference>
<reference evidence="15 16" key="1">
    <citation type="submission" date="2024-11" db="EMBL/GenBank/DDBJ databases">
        <authorList>
            <person name="Kaparullina E.N."/>
            <person name="Delegan Y.A."/>
            <person name="Doronina N.V."/>
        </authorList>
    </citation>
    <scope>NUCLEOTIDE SEQUENCE [LARGE SCALE GENOMIC DNA]</scope>
    <source>
        <strain evidence="15 16">7sh_L</strain>
    </source>
</reference>
<dbReference type="PROSITE" id="PS50109">
    <property type="entry name" value="HIS_KIN"/>
    <property type="match status" value="1"/>
</dbReference>
<proteinExistence type="predicted"/>
<sequence>MSLRVRFNLLITTLLLMLMVAVGYVVIKGMRISTEESVEAATRVTVQLLDTVIINSRQNPEWGYTHDVMHTFLQSLGHVRSSEIFLYDAQGALMYQSPPSTYRADENPPRWFARMVEPEPEVVSRRIRFGMLVVASDAAGAIRESWVSFKSLLWIESGFFVVLNALIYWMLGRWLRPADDILKAISQVEQGNLEVKLPQYQVPEFSRIAQNFNLMGESLRDRTEENRRLALIVQQTADAIMIHDLNGNISFWNPAAQRMFGYAPEDIIGKSANLLMPPDHESEQARNMAVIVANSQVEYYDTQRVARDGKLLDVSLSAAPLMDPKTGEIIGEICSMRDITERKLAEETARKLEENRQLTHLIQRHIEDERRSLARELHDELGQYVTAIKTFAVAIANKARTDMPSIENSAQTIVSAANHIYDGMHNIIRHLRPGSLDNLGLSAALRDAVADWQAQNPQVAFSLDLQGKLDTLGESLNINLYRIVQESVTNALRHAQADRIEISLSQHENGTLTLLIKDNGIGMNMCNVDQSRHFGLLGMRERTQALYGTFSIDSLPGQGSAISVTIPEKMNS</sequence>
<dbReference type="SUPFAM" id="SSF55874">
    <property type="entry name" value="ATPase domain of HSP90 chaperone/DNA topoisomerase II/histidine kinase"/>
    <property type="match status" value="1"/>
</dbReference>
<keyword evidence="16" id="KW-1185">Reference proteome</keyword>
<keyword evidence="10" id="KW-1133">Transmembrane helix</keyword>
<dbReference type="Gene3D" id="3.30.450.20">
    <property type="entry name" value="PAS domain"/>
    <property type="match status" value="1"/>
</dbReference>
<evidence type="ECO:0000259" key="12">
    <source>
        <dbReference type="PROSITE" id="PS50112"/>
    </source>
</evidence>
<dbReference type="InterPro" id="IPR005467">
    <property type="entry name" value="His_kinase_dom"/>
</dbReference>
<dbReference type="SMART" id="SM00387">
    <property type="entry name" value="HATPase_c"/>
    <property type="match status" value="1"/>
</dbReference>
<dbReference type="PROSITE" id="PS50113">
    <property type="entry name" value="PAC"/>
    <property type="match status" value="1"/>
</dbReference>
<keyword evidence="9" id="KW-0902">Two-component regulatory system</keyword>
<evidence type="ECO:0000259" key="14">
    <source>
        <dbReference type="PROSITE" id="PS50885"/>
    </source>
</evidence>
<organism evidence="15 16">
    <name type="scientific">Methylobacillus methanolivorans</name>
    <dbReference type="NCBI Taxonomy" id="1848927"/>
    <lineage>
        <taxon>Bacteria</taxon>
        <taxon>Pseudomonadati</taxon>
        <taxon>Pseudomonadota</taxon>
        <taxon>Betaproteobacteria</taxon>
        <taxon>Nitrosomonadales</taxon>
        <taxon>Methylophilaceae</taxon>
        <taxon>Methylobacillus</taxon>
    </lineage>
</organism>
<keyword evidence="7" id="KW-0418">Kinase</keyword>
<dbReference type="NCBIfam" id="TIGR00229">
    <property type="entry name" value="sensory_box"/>
    <property type="match status" value="1"/>
</dbReference>
<evidence type="ECO:0000256" key="3">
    <source>
        <dbReference type="ARBA" id="ARBA00012438"/>
    </source>
</evidence>
<comment type="caution">
    <text evidence="15">The sequence shown here is derived from an EMBL/GenBank/DDBJ whole genome shotgun (WGS) entry which is preliminary data.</text>
</comment>
<dbReference type="RefSeq" id="WP_400879788.1">
    <property type="nucleotide sequence ID" value="NZ_JBIWXY010000001.1"/>
</dbReference>
<evidence type="ECO:0000313" key="16">
    <source>
        <dbReference type="Proteomes" id="UP001617669"/>
    </source>
</evidence>
<dbReference type="PROSITE" id="PS50112">
    <property type="entry name" value="PAS"/>
    <property type="match status" value="1"/>
</dbReference>
<comment type="catalytic activity">
    <reaction evidence="1">
        <text>ATP + protein L-histidine = ADP + protein N-phospho-L-histidine.</text>
        <dbReference type="EC" id="2.7.13.3"/>
    </reaction>
</comment>
<evidence type="ECO:0000259" key="11">
    <source>
        <dbReference type="PROSITE" id="PS50109"/>
    </source>
</evidence>
<protein>
    <recommendedName>
        <fullName evidence="3">histidine kinase</fullName>
        <ecNumber evidence="3">2.7.13.3</ecNumber>
    </recommendedName>
</protein>
<dbReference type="InterPro" id="IPR036890">
    <property type="entry name" value="HATPase_C_sf"/>
</dbReference>
<dbReference type="CDD" id="cd16917">
    <property type="entry name" value="HATPase_UhpB-NarQ-NarX-like"/>
    <property type="match status" value="1"/>
</dbReference>
<name>A0ABW8GJI4_9PROT</name>
<evidence type="ECO:0000256" key="8">
    <source>
        <dbReference type="ARBA" id="ARBA00022840"/>
    </source>
</evidence>
<dbReference type="SUPFAM" id="SSF158472">
    <property type="entry name" value="HAMP domain-like"/>
    <property type="match status" value="1"/>
</dbReference>
<dbReference type="InterPro" id="IPR000700">
    <property type="entry name" value="PAS-assoc_C"/>
</dbReference>
<dbReference type="CDD" id="cd06225">
    <property type="entry name" value="HAMP"/>
    <property type="match status" value="1"/>
</dbReference>
<dbReference type="InterPro" id="IPR000014">
    <property type="entry name" value="PAS"/>
</dbReference>
<dbReference type="SMART" id="SM00091">
    <property type="entry name" value="PAS"/>
    <property type="match status" value="1"/>
</dbReference>
<dbReference type="Proteomes" id="UP001617669">
    <property type="component" value="Unassembled WGS sequence"/>
</dbReference>
<dbReference type="SMART" id="SM00086">
    <property type="entry name" value="PAC"/>
    <property type="match status" value="1"/>
</dbReference>
<keyword evidence="10" id="KW-0472">Membrane</keyword>
<comment type="subcellular location">
    <subcellularLocation>
        <location evidence="2">Membrane</location>
    </subcellularLocation>
</comment>
<gene>
    <name evidence="15" type="ORF">ACIKP9_04390</name>
</gene>
<dbReference type="Gene3D" id="3.30.565.10">
    <property type="entry name" value="Histidine kinase-like ATPase, C-terminal domain"/>
    <property type="match status" value="1"/>
</dbReference>
<dbReference type="InterPro" id="IPR050482">
    <property type="entry name" value="Sensor_HK_TwoCompSys"/>
</dbReference>
<feature type="domain" description="PAS" evidence="12">
    <location>
        <begin position="225"/>
        <end position="295"/>
    </location>
</feature>
<dbReference type="EC" id="2.7.13.3" evidence="3"/>
<evidence type="ECO:0000313" key="15">
    <source>
        <dbReference type="EMBL" id="MFJ5445459.1"/>
    </source>
</evidence>
<feature type="domain" description="HAMP" evidence="14">
    <location>
        <begin position="172"/>
        <end position="224"/>
    </location>
</feature>
<dbReference type="EMBL" id="JBIWXY010000001">
    <property type="protein sequence ID" value="MFJ5445459.1"/>
    <property type="molecule type" value="Genomic_DNA"/>
</dbReference>
<dbReference type="InterPro" id="IPR003660">
    <property type="entry name" value="HAMP_dom"/>
</dbReference>
<evidence type="ECO:0000259" key="13">
    <source>
        <dbReference type="PROSITE" id="PS50113"/>
    </source>
</evidence>
<dbReference type="InterPro" id="IPR011712">
    <property type="entry name" value="Sig_transdc_His_kin_sub3_dim/P"/>
</dbReference>
<dbReference type="CDD" id="cd00130">
    <property type="entry name" value="PAS"/>
    <property type="match status" value="1"/>
</dbReference>
<dbReference type="Pfam" id="PF07730">
    <property type="entry name" value="HisKA_3"/>
    <property type="match status" value="1"/>
</dbReference>
<dbReference type="PANTHER" id="PTHR24421:SF10">
    <property type="entry name" value="NITRATE_NITRITE SENSOR PROTEIN NARQ"/>
    <property type="match status" value="1"/>
</dbReference>
<evidence type="ECO:0000256" key="9">
    <source>
        <dbReference type="ARBA" id="ARBA00023012"/>
    </source>
</evidence>
<dbReference type="SMART" id="SM00304">
    <property type="entry name" value="HAMP"/>
    <property type="match status" value="1"/>
</dbReference>
<feature type="transmembrane region" description="Helical" evidence="10">
    <location>
        <begin position="6"/>
        <end position="27"/>
    </location>
</feature>
<keyword evidence="5" id="KW-0808">Transferase</keyword>